<accession>U7UBH6</accession>
<dbReference type="eggNOG" id="ENOG50334UU">
    <property type="taxonomic scope" value="Bacteria"/>
</dbReference>
<proteinExistence type="predicted"/>
<dbReference type="EMBL" id="AWXA01000059">
    <property type="protein sequence ID" value="ERT56651.1"/>
    <property type="molecule type" value="Genomic_DNA"/>
</dbReference>
<reference evidence="1 2" key="1">
    <citation type="submission" date="2013-09" db="EMBL/GenBank/DDBJ databases">
        <authorList>
            <person name="Durkin A.S."/>
            <person name="Haft D.R."/>
            <person name="McCorrison J."/>
            <person name="Torralba M."/>
            <person name="Gillis M."/>
            <person name="Haft D.H."/>
            <person name="Methe B."/>
            <person name="Sutton G."/>
            <person name="Nelson K.E."/>
        </authorList>
    </citation>
    <scope>NUCLEOTIDE SEQUENCE [LARGE SCALE GENOMIC DNA]</scope>
    <source>
        <strain evidence="1 2">BV3C16-1</strain>
    </source>
</reference>
<evidence type="ECO:0000313" key="2">
    <source>
        <dbReference type="Proteomes" id="UP000017090"/>
    </source>
</evidence>
<dbReference type="OrthoDB" id="1851235at2"/>
<gene>
    <name evidence="1" type="ORF">HMPREF1250_0473</name>
</gene>
<organism evidence="1 2">
    <name type="scientific">Megasphaera vaginalis</name>
    <name type="common">ex Srinivasan et al. 2021</name>
    <dbReference type="NCBI Taxonomy" id="1111454"/>
    <lineage>
        <taxon>Bacteria</taxon>
        <taxon>Bacillati</taxon>
        <taxon>Bacillota</taxon>
        <taxon>Negativicutes</taxon>
        <taxon>Veillonellales</taxon>
        <taxon>Veillonellaceae</taxon>
        <taxon>Megasphaera</taxon>
    </lineage>
</organism>
<keyword evidence="2" id="KW-1185">Reference proteome</keyword>
<sequence>MIVMAAVDTALGLLFNGRRQSQDSVLRQHLLTKASGRLWLNAYSAAQFDAAQQAQLQIAEDFLQQAGPAEYCFVEDQALQPYAEKIEKVMLFHWNRAYPGDVFFDLALASPWKRISVVDFAGSSHEKITEEVYVR</sequence>
<dbReference type="STRING" id="1111454.HMPREF1250_0473"/>
<dbReference type="Proteomes" id="UP000017090">
    <property type="component" value="Unassembled WGS sequence"/>
</dbReference>
<evidence type="ECO:0000313" key="1">
    <source>
        <dbReference type="EMBL" id="ERT56651.1"/>
    </source>
</evidence>
<protein>
    <submittedName>
        <fullName evidence="1">Uncharacterized protein</fullName>
    </submittedName>
</protein>
<dbReference type="RefSeq" id="WP_023054578.1">
    <property type="nucleotide sequence ID" value="NZ_AWXA01000059.1"/>
</dbReference>
<dbReference type="PATRIC" id="fig|1111454.3.peg.2096"/>
<name>U7UBH6_9FIRM</name>
<comment type="caution">
    <text evidence="1">The sequence shown here is derived from an EMBL/GenBank/DDBJ whole genome shotgun (WGS) entry which is preliminary data.</text>
</comment>
<dbReference type="AlphaFoldDB" id="U7UBH6"/>